<dbReference type="PANTHER" id="PTHR30055:SF222">
    <property type="entry name" value="REGULATORY PROTEIN"/>
    <property type="match status" value="1"/>
</dbReference>
<dbReference type="Pfam" id="PF14246">
    <property type="entry name" value="TetR_C_7"/>
    <property type="match status" value="1"/>
</dbReference>
<dbReference type="SUPFAM" id="SSF48498">
    <property type="entry name" value="Tetracyclin repressor-like, C-terminal domain"/>
    <property type="match status" value="1"/>
</dbReference>
<dbReference type="PROSITE" id="PS50977">
    <property type="entry name" value="HTH_TETR_2"/>
    <property type="match status" value="1"/>
</dbReference>
<keyword evidence="1 2" id="KW-0238">DNA-binding</keyword>
<organism evidence="4 5">
    <name type="scientific">Neobacillus ginsengisoli</name>
    <dbReference type="NCBI Taxonomy" id="904295"/>
    <lineage>
        <taxon>Bacteria</taxon>
        <taxon>Bacillati</taxon>
        <taxon>Bacillota</taxon>
        <taxon>Bacilli</taxon>
        <taxon>Bacillales</taxon>
        <taxon>Bacillaceae</taxon>
        <taxon>Neobacillus</taxon>
    </lineage>
</organism>
<dbReference type="InterPro" id="IPR036271">
    <property type="entry name" value="Tet_transcr_reg_TetR-rel_C_sf"/>
</dbReference>
<dbReference type="Gene3D" id="1.10.357.10">
    <property type="entry name" value="Tetracycline Repressor, domain 2"/>
    <property type="match status" value="1"/>
</dbReference>
<evidence type="ECO:0000256" key="2">
    <source>
        <dbReference type="PROSITE-ProRule" id="PRU00335"/>
    </source>
</evidence>
<evidence type="ECO:0000259" key="3">
    <source>
        <dbReference type="PROSITE" id="PS50977"/>
    </source>
</evidence>
<dbReference type="PANTHER" id="PTHR30055">
    <property type="entry name" value="HTH-TYPE TRANSCRIPTIONAL REGULATOR RUTR"/>
    <property type="match status" value="1"/>
</dbReference>
<feature type="DNA-binding region" description="H-T-H motif" evidence="2">
    <location>
        <begin position="58"/>
        <end position="77"/>
    </location>
</feature>
<evidence type="ECO:0000313" key="5">
    <source>
        <dbReference type="Proteomes" id="UP001224122"/>
    </source>
</evidence>
<dbReference type="Pfam" id="PF00440">
    <property type="entry name" value="TetR_N"/>
    <property type="match status" value="1"/>
</dbReference>
<gene>
    <name evidence="4" type="ORF">J2S10_003270</name>
</gene>
<evidence type="ECO:0000256" key="1">
    <source>
        <dbReference type="ARBA" id="ARBA00023125"/>
    </source>
</evidence>
<dbReference type="PRINTS" id="PR00455">
    <property type="entry name" value="HTHTETR"/>
</dbReference>
<proteinExistence type="predicted"/>
<protein>
    <submittedName>
        <fullName evidence="4">AcrR family transcriptional regulator</fullName>
    </submittedName>
</protein>
<sequence length="246" mass="28201">MSKVEGNPFLHVDFKSIQFSFSEIKDELSSEMNFSKKHWEIIEAAIRVFSEKGFSAGRTSEIAKEACVSEGTIFNYFKTKNDLLQALLLPFFQLVTRPFILNGIDSFLTSRPEIGVEEGLANLALDRVKLIEEHRGLVKTVFAETMFHPELFESIREKILPVVVEATQTIFDSEVERGTFRKVDSLATMKVFMGMIFAHATFKQLKLFSENYDQQDDEVEIRRMIDILLYGVSTNQTTHFSEVCTK</sequence>
<dbReference type="InterPro" id="IPR009057">
    <property type="entry name" value="Homeodomain-like_sf"/>
</dbReference>
<reference evidence="4 5" key="1">
    <citation type="submission" date="2023-07" db="EMBL/GenBank/DDBJ databases">
        <title>Genomic Encyclopedia of Type Strains, Phase IV (KMG-IV): sequencing the most valuable type-strain genomes for metagenomic binning, comparative biology and taxonomic classification.</title>
        <authorList>
            <person name="Goeker M."/>
        </authorList>
    </citation>
    <scope>NUCLEOTIDE SEQUENCE [LARGE SCALE GENOMIC DNA]</scope>
    <source>
        <strain evidence="4 5">DSM 27594</strain>
    </source>
</reference>
<dbReference type="Proteomes" id="UP001224122">
    <property type="component" value="Unassembled WGS sequence"/>
</dbReference>
<feature type="domain" description="HTH tetR-type" evidence="3">
    <location>
        <begin position="35"/>
        <end position="95"/>
    </location>
</feature>
<evidence type="ECO:0000313" key="4">
    <source>
        <dbReference type="EMBL" id="MDQ0200087.1"/>
    </source>
</evidence>
<accession>A0ABT9XWZ6</accession>
<dbReference type="InterPro" id="IPR001647">
    <property type="entry name" value="HTH_TetR"/>
</dbReference>
<dbReference type="RefSeq" id="WP_307409604.1">
    <property type="nucleotide sequence ID" value="NZ_JAUSTW010000005.1"/>
</dbReference>
<dbReference type="InterPro" id="IPR050109">
    <property type="entry name" value="HTH-type_TetR-like_transc_reg"/>
</dbReference>
<name>A0ABT9XWZ6_9BACI</name>
<dbReference type="SUPFAM" id="SSF46689">
    <property type="entry name" value="Homeodomain-like"/>
    <property type="match status" value="1"/>
</dbReference>
<dbReference type="InterPro" id="IPR039536">
    <property type="entry name" value="TetR_C_Proteobacteria"/>
</dbReference>
<keyword evidence="5" id="KW-1185">Reference proteome</keyword>
<comment type="caution">
    <text evidence="4">The sequence shown here is derived from an EMBL/GenBank/DDBJ whole genome shotgun (WGS) entry which is preliminary data.</text>
</comment>
<dbReference type="EMBL" id="JAUSTW010000005">
    <property type="protein sequence ID" value="MDQ0200087.1"/>
    <property type="molecule type" value="Genomic_DNA"/>
</dbReference>